<feature type="region of interest" description="Disordered" evidence="1">
    <location>
        <begin position="66"/>
        <end position="87"/>
    </location>
</feature>
<feature type="compositionally biased region" description="Polar residues" evidence="1">
    <location>
        <begin position="74"/>
        <end position="87"/>
    </location>
</feature>
<name>A0A1I7WFY7_HETBA</name>
<dbReference type="WBParaSite" id="Hba_03894">
    <property type="protein sequence ID" value="Hba_03894"/>
    <property type="gene ID" value="Hba_03894"/>
</dbReference>
<keyword evidence="2" id="KW-1185">Reference proteome</keyword>
<evidence type="ECO:0000256" key="1">
    <source>
        <dbReference type="SAM" id="MobiDB-lite"/>
    </source>
</evidence>
<protein>
    <submittedName>
        <fullName evidence="3">Ovule protein</fullName>
    </submittedName>
</protein>
<organism evidence="2 3">
    <name type="scientific">Heterorhabditis bacteriophora</name>
    <name type="common">Entomopathogenic nematode worm</name>
    <dbReference type="NCBI Taxonomy" id="37862"/>
    <lineage>
        <taxon>Eukaryota</taxon>
        <taxon>Metazoa</taxon>
        <taxon>Ecdysozoa</taxon>
        <taxon>Nematoda</taxon>
        <taxon>Chromadorea</taxon>
        <taxon>Rhabditida</taxon>
        <taxon>Rhabditina</taxon>
        <taxon>Rhabditomorpha</taxon>
        <taxon>Strongyloidea</taxon>
        <taxon>Heterorhabditidae</taxon>
        <taxon>Heterorhabditis</taxon>
    </lineage>
</organism>
<dbReference type="Proteomes" id="UP000095283">
    <property type="component" value="Unplaced"/>
</dbReference>
<proteinExistence type="predicted"/>
<accession>A0A1I7WFY7</accession>
<evidence type="ECO:0000313" key="3">
    <source>
        <dbReference type="WBParaSite" id="Hba_03894"/>
    </source>
</evidence>
<dbReference type="AlphaFoldDB" id="A0A1I7WFY7"/>
<evidence type="ECO:0000313" key="2">
    <source>
        <dbReference type="Proteomes" id="UP000095283"/>
    </source>
</evidence>
<sequence length="87" mass="9708">MFYYSKYLSIFTHCGKLKSMYTGCAKSSDMDVKSHNFMIKTAFGTKICSDIHNIPNNNLLPTMGRSSSSLISSQDLTRATLSESKLL</sequence>
<reference evidence="3" key="1">
    <citation type="submission" date="2016-11" db="UniProtKB">
        <authorList>
            <consortium name="WormBaseParasite"/>
        </authorList>
    </citation>
    <scope>IDENTIFICATION</scope>
</reference>